<gene>
    <name evidence="1" type="ORF">ECRASSUSDP1_LOCUS1951</name>
</gene>
<accession>A0AAD1X6H6</accession>
<evidence type="ECO:0000313" key="2">
    <source>
        <dbReference type="Proteomes" id="UP001295684"/>
    </source>
</evidence>
<dbReference type="Gene3D" id="3.30.2230.10">
    <property type="entry name" value="DUSP-like"/>
    <property type="match status" value="1"/>
</dbReference>
<name>A0AAD1X6H6_EUPCR</name>
<dbReference type="Proteomes" id="UP001295684">
    <property type="component" value="Unassembled WGS sequence"/>
</dbReference>
<keyword evidence="2" id="KW-1185">Reference proteome</keyword>
<evidence type="ECO:0000313" key="1">
    <source>
        <dbReference type="EMBL" id="CAI2360647.1"/>
    </source>
</evidence>
<organism evidence="1 2">
    <name type="scientific">Euplotes crassus</name>
    <dbReference type="NCBI Taxonomy" id="5936"/>
    <lineage>
        <taxon>Eukaryota</taxon>
        <taxon>Sar</taxon>
        <taxon>Alveolata</taxon>
        <taxon>Ciliophora</taxon>
        <taxon>Intramacronucleata</taxon>
        <taxon>Spirotrichea</taxon>
        <taxon>Hypotrichia</taxon>
        <taxon>Euplotida</taxon>
        <taxon>Euplotidae</taxon>
        <taxon>Moneuplotes</taxon>
    </lineage>
</organism>
<dbReference type="AlphaFoldDB" id="A0AAD1X6H6"/>
<protein>
    <submittedName>
        <fullName evidence="1">Uncharacterized protein</fullName>
    </submittedName>
</protein>
<sequence>MLKFNINNGCVELKPKRKKTKKSKSKPTISKILRRAQRIDNDKENKNTNIRRCGPSFCVPNQSNCVVRSFNYFNPRPTGKEEFFLKTLSEADIRLNDEIEHSIADIRLLNEKEICPKKHLKFSVADENLEYVDFENEGPKRISHLIPQTQVKLEFFERRSNKDSRPPFTNKDPKEMNKLNNRRFKSLQGFIPKAANLNDNPFPLRQREEINQNKCYEERRPFYYQSTKTGSKSPCDNLATPKLSNFDTSILNSSIQVEDPPIKPILAEIKRSYTRCICQIPNSGRESDSYSCASTYRANVDDTDEHEFSVNQLPKVSPAPSRLPCGEYCKRLSANEEKRLILFTIRQLLQENAKKPSCVLKESSSDTLRDFIHSEKYAEENERKYIINCAWWAKWTDYVNFNLEIKLCDLDQYLLESKEHGDCEYERPQKITNSPLLIGTHENPTMMDKANCESPLYGSNIQFLSERSKFLKPNLIEGL</sequence>
<comment type="caution">
    <text evidence="1">The sequence shown here is derived from an EMBL/GenBank/DDBJ whole genome shotgun (WGS) entry which is preliminary data.</text>
</comment>
<dbReference type="InterPro" id="IPR035927">
    <property type="entry name" value="DUSP-like_sf"/>
</dbReference>
<dbReference type="SUPFAM" id="SSF143791">
    <property type="entry name" value="DUSP-like"/>
    <property type="match status" value="1"/>
</dbReference>
<dbReference type="EMBL" id="CAMPGE010001846">
    <property type="protein sequence ID" value="CAI2360647.1"/>
    <property type="molecule type" value="Genomic_DNA"/>
</dbReference>
<reference evidence="1" key="1">
    <citation type="submission" date="2023-07" db="EMBL/GenBank/DDBJ databases">
        <authorList>
            <consortium name="AG Swart"/>
            <person name="Singh M."/>
            <person name="Singh A."/>
            <person name="Seah K."/>
            <person name="Emmerich C."/>
        </authorList>
    </citation>
    <scope>NUCLEOTIDE SEQUENCE</scope>
    <source>
        <strain evidence="1">DP1</strain>
    </source>
</reference>
<proteinExistence type="predicted"/>